<proteinExistence type="predicted"/>
<evidence type="ECO:0000313" key="3">
    <source>
        <dbReference type="EMBL" id="EAR11812.1"/>
    </source>
</evidence>
<dbReference type="InterPro" id="IPR017937">
    <property type="entry name" value="Thioredoxin_CS"/>
</dbReference>
<dbReference type="Pfam" id="PF03190">
    <property type="entry name" value="Thioredox_DsbH"/>
    <property type="match status" value="1"/>
</dbReference>
<dbReference type="InterPro" id="IPR036249">
    <property type="entry name" value="Thioredoxin-like_sf"/>
</dbReference>
<dbReference type="STRING" id="313594.PI23P_01370"/>
<name>A4C2L1_9FLAO</name>
<dbReference type="PROSITE" id="PS00194">
    <property type="entry name" value="THIOREDOXIN_1"/>
    <property type="match status" value="1"/>
</dbReference>
<dbReference type="HOGENOM" id="CLU_090389_8_0_10"/>
<dbReference type="InterPro" id="IPR024705">
    <property type="entry name" value="Ssp411"/>
</dbReference>
<comment type="caution">
    <text evidence="3">The sequence shown here is derived from an EMBL/GenBank/DDBJ whole genome shotgun (WGS) entry which is preliminary data.</text>
</comment>
<dbReference type="InterPro" id="IPR004879">
    <property type="entry name" value="Ssp411-like_TRX"/>
</dbReference>
<dbReference type="Gene3D" id="3.40.30.10">
    <property type="entry name" value="Glutaredoxin"/>
    <property type="match status" value="1"/>
</dbReference>
<reference evidence="3 4" key="1">
    <citation type="submission" date="2006-02" db="EMBL/GenBank/DDBJ databases">
        <authorList>
            <person name="Murray A."/>
            <person name="Staley J."/>
            <person name="Ferriera S."/>
            <person name="Johnson J."/>
            <person name="Kravitz S."/>
            <person name="Halpern A."/>
            <person name="Remington K."/>
            <person name="Beeson K."/>
            <person name="Tran B."/>
            <person name="Rogers Y.-H."/>
            <person name="Friedman R."/>
            <person name="Venter J.C."/>
        </authorList>
    </citation>
    <scope>NUCLEOTIDE SEQUENCE [LARGE SCALE GENOMIC DNA]</scope>
    <source>
        <strain evidence="3 4">23-P</strain>
    </source>
</reference>
<sequence>MQKKFIFELLMIYTKTKHMKKILFILIIVVSIAKSKAQEKVNWLTFEEAIALNKNTPKPILIDVYTDWCGWCKKMDSDTYSNQIIAKIINDNFYAVKLDGEGKKDIIYKKQTFTFQENGKKGYHELAGALLNGNLSYPATVFMNKEEELIQNVPGYHQKEEFEVLLTFFTNENYKNYKWKDFENNFKSNF</sequence>
<dbReference type="eggNOG" id="COG2143">
    <property type="taxonomic scope" value="Bacteria"/>
</dbReference>
<feature type="domain" description="Spermatogenesis-associated protein 20-like TRX" evidence="2">
    <location>
        <begin position="35"/>
        <end position="121"/>
    </location>
</feature>
<dbReference type="PANTHER" id="PTHR42899">
    <property type="entry name" value="SPERMATOGENESIS-ASSOCIATED PROTEIN 20"/>
    <property type="match status" value="1"/>
</dbReference>
<evidence type="ECO:0000256" key="1">
    <source>
        <dbReference type="ARBA" id="ARBA00023284"/>
    </source>
</evidence>
<dbReference type="PANTHER" id="PTHR42899:SF1">
    <property type="entry name" value="SPERMATOGENESIS-ASSOCIATED PROTEIN 20"/>
    <property type="match status" value="1"/>
</dbReference>
<dbReference type="OrthoDB" id="9811036at2"/>
<protein>
    <recommendedName>
        <fullName evidence="2">Spermatogenesis-associated protein 20-like TRX domain-containing protein</fullName>
    </recommendedName>
</protein>
<dbReference type="AlphaFoldDB" id="A4C2L1"/>
<dbReference type="SUPFAM" id="SSF52833">
    <property type="entry name" value="Thioredoxin-like"/>
    <property type="match status" value="1"/>
</dbReference>
<dbReference type="Proteomes" id="UP000003053">
    <property type="component" value="Unassembled WGS sequence"/>
</dbReference>
<evidence type="ECO:0000313" key="4">
    <source>
        <dbReference type="Proteomes" id="UP000003053"/>
    </source>
</evidence>
<organism evidence="3 4">
    <name type="scientific">Polaribacter irgensii 23-P</name>
    <dbReference type="NCBI Taxonomy" id="313594"/>
    <lineage>
        <taxon>Bacteria</taxon>
        <taxon>Pseudomonadati</taxon>
        <taxon>Bacteroidota</taxon>
        <taxon>Flavobacteriia</taxon>
        <taxon>Flavobacteriales</taxon>
        <taxon>Flavobacteriaceae</taxon>
    </lineage>
</organism>
<dbReference type="EMBL" id="AAOG01000004">
    <property type="protein sequence ID" value="EAR11812.1"/>
    <property type="molecule type" value="Genomic_DNA"/>
</dbReference>
<keyword evidence="1" id="KW-0676">Redox-active center</keyword>
<gene>
    <name evidence="3" type="ORF">PI23P_01370</name>
</gene>
<accession>A4C2L1</accession>
<evidence type="ECO:0000259" key="2">
    <source>
        <dbReference type="Pfam" id="PF03190"/>
    </source>
</evidence>
<keyword evidence="4" id="KW-1185">Reference proteome</keyword>